<feature type="region of interest" description="Disordered" evidence="1">
    <location>
        <begin position="68"/>
        <end position="97"/>
    </location>
</feature>
<feature type="compositionally biased region" description="Basic and acidic residues" evidence="1">
    <location>
        <begin position="75"/>
        <end position="90"/>
    </location>
</feature>
<proteinExistence type="predicted"/>
<protein>
    <recommendedName>
        <fullName evidence="4">EamA domain-containing protein</fullName>
    </recommendedName>
</protein>
<gene>
    <name evidence="2" type="ORF">Ae201684_010118</name>
</gene>
<organism evidence="2 3">
    <name type="scientific">Aphanomyces euteiches</name>
    <dbReference type="NCBI Taxonomy" id="100861"/>
    <lineage>
        <taxon>Eukaryota</taxon>
        <taxon>Sar</taxon>
        <taxon>Stramenopiles</taxon>
        <taxon>Oomycota</taxon>
        <taxon>Saprolegniomycetes</taxon>
        <taxon>Saprolegniales</taxon>
        <taxon>Verrucalvaceae</taxon>
        <taxon>Aphanomyces</taxon>
    </lineage>
</organism>
<dbReference type="InterPro" id="IPR037185">
    <property type="entry name" value="EmrE-like"/>
</dbReference>
<evidence type="ECO:0000313" key="2">
    <source>
        <dbReference type="EMBL" id="KAF0732787.1"/>
    </source>
</evidence>
<dbReference type="EMBL" id="VJMJ01000128">
    <property type="protein sequence ID" value="KAF0732787.1"/>
    <property type="molecule type" value="Genomic_DNA"/>
</dbReference>
<comment type="caution">
    <text evidence="2">The sequence shown here is derived from an EMBL/GenBank/DDBJ whole genome shotgun (WGS) entry which is preliminary data.</text>
</comment>
<reference evidence="2 3" key="1">
    <citation type="submission" date="2019-07" db="EMBL/GenBank/DDBJ databases">
        <title>Genomics analysis of Aphanomyces spp. identifies a new class of oomycete effector associated with host adaptation.</title>
        <authorList>
            <person name="Gaulin E."/>
        </authorList>
    </citation>
    <scope>NUCLEOTIDE SEQUENCE [LARGE SCALE GENOMIC DNA]</scope>
    <source>
        <strain evidence="2 3">ATCC 201684</strain>
    </source>
</reference>
<evidence type="ECO:0000256" key="1">
    <source>
        <dbReference type="SAM" id="MobiDB-lite"/>
    </source>
</evidence>
<dbReference type="AlphaFoldDB" id="A0A6G0WZ31"/>
<sequence>MATTALLAFGYAVQHVPLTLIGVLRFLTPTIQVCIAVFVYHEQFSLIHSVGFVLPWTALVTFTTHNAELHNPTGSKEKDDLEPCHRESPPGRRQNHLPKYLRKVEYSLYIKSPS</sequence>
<accession>A0A6G0WZ31</accession>
<name>A0A6G0WZ31_9STRA</name>
<dbReference type="Proteomes" id="UP000481153">
    <property type="component" value="Unassembled WGS sequence"/>
</dbReference>
<dbReference type="SUPFAM" id="SSF103481">
    <property type="entry name" value="Multidrug resistance efflux transporter EmrE"/>
    <property type="match status" value="1"/>
</dbReference>
<evidence type="ECO:0000313" key="3">
    <source>
        <dbReference type="Proteomes" id="UP000481153"/>
    </source>
</evidence>
<keyword evidence="3" id="KW-1185">Reference proteome</keyword>
<evidence type="ECO:0008006" key="4">
    <source>
        <dbReference type="Google" id="ProtNLM"/>
    </source>
</evidence>